<dbReference type="RefSeq" id="WP_279401474.1">
    <property type="nucleotide sequence ID" value="NZ_JBHUMZ010000019.1"/>
</dbReference>
<evidence type="ECO:0000313" key="2">
    <source>
        <dbReference type="EMBL" id="MFD2638864.1"/>
    </source>
</evidence>
<keyword evidence="1" id="KW-0472">Membrane</keyword>
<protein>
    <submittedName>
        <fullName evidence="2">Uncharacterized protein</fullName>
    </submittedName>
</protein>
<gene>
    <name evidence="2" type="ORF">ACFSW4_08315</name>
</gene>
<keyword evidence="1" id="KW-0812">Transmembrane</keyword>
<dbReference type="Proteomes" id="UP001597452">
    <property type="component" value="Unassembled WGS sequence"/>
</dbReference>
<evidence type="ECO:0000313" key="3">
    <source>
        <dbReference type="Proteomes" id="UP001597452"/>
    </source>
</evidence>
<name>A0ABW5QAA8_9BACI</name>
<dbReference type="EMBL" id="JBHUMZ010000019">
    <property type="protein sequence ID" value="MFD2638864.1"/>
    <property type="molecule type" value="Genomic_DNA"/>
</dbReference>
<evidence type="ECO:0000256" key="1">
    <source>
        <dbReference type="SAM" id="Phobius"/>
    </source>
</evidence>
<feature type="transmembrane region" description="Helical" evidence="1">
    <location>
        <begin position="6"/>
        <end position="27"/>
    </location>
</feature>
<organism evidence="2 3">
    <name type="scientific">Piscibacillus salipiscarius</name>
    <dbReference type="NCBI Taxonomy" id="299480"/>
    <lineage>
        <taxon>Bacteria</taxon>
        <taxon>Bacillati</taxon>
        <taxon>Bacillota</taxon>
        <taxon>Bacilli</taxon>
        <taxon>Bacillales</taxon>
        <taxon>Bacillaceae</taxon>
        <taxon>Piscibacillus</taxon>
    </lineage>
</organism>
<sequence length="42" mass="5223">MQVQNVLSAPVFLILLFLTYIVMWWFIRKHQIKKEHEDRHVD</sequence>
<keyword evidence="1" id="KW-1133">Transmembrane helix</keyword>
<accession>A0ABW5QAA8</accession>
<comment type="caution">
    <text evidence="2">The sequence shown here is derived from an EMBL/GenBank/DDBJ whole genome shotgun (WGS) entry which is preliminary data.</text>
</comment>
<reference evidence="3" key="1">
    <citation type="journal article" date="2019" name="Int. J. Syst. Evol. Microbiol.">
        <title>The Global Catalogue of Microorganisms (GCM) 10K type strain sequencing project: providing services to taxonomists for standard genome sequencing and annotation.</title>
        <authorList>
            <consortium name="The Broad Institute Genomics Platform"/>
            <consortium name="The Broad Institute Genome Sequencing Center for Infectious Disease"/>
            <person name="Wu L."/>
            <person name="Ma J."/>
        </authorList>
    </citation>
    <scope>NUCLEOTIDE SEQUENCE [LARGE SCALE GENOMIC DNA]</scope>
    <source>
        <strain evidence="3">TISTR 1571</strain>
    </source>
</reference>
<proteinExistence type="predicted"/>
<keyword evidence="3" id="KW-1185">Reference proteome</keyword>